<evidence type="ECO:0000259" key="2">
    <source>
        <dbReference type="Pfam" id="PF18557"/>
    </source>
</evidence>
<gene>
    <name evidence="3" type="ORF">DES40_2207</name>
</gene>
<reference evidence="3 4" key="1">
    <citation type="submission" date="2018-10" db="EMBL/GenBank/DDBJ databases">
        <title>Genomic Encyclopedia of Type Strains, Phase IV (KMG-IV): sequencing the most valuable type-strain genomes for metagenomic binning, comparative biology and taxonomic classification.</title>
        <authorList>
            <person name="Goeker M."/>
        </authorList>
    </citation>
    <scope>NUCLEOTIDE SEQUENCE [LARGE SCALE GENOMIC DNA]</scope>
    <source>
        <strain evidence="3 4">DSM 22008</strain>
    </source>
</reference>
<dbReference type="InterPro" id="IPR041649">
    <property type="entry name" value="NepR"/>
</dbReference>
<evidence type="ECO:0000313" key="3">
    <source>
        <dbReference type="EMBL" id="RKQ69407.1"/>
    </source>
</evidence>
<name>A0A420WEE6_9PROT</name>
<accession>A0A420WEE6</accession>
<dbReference type="Proteomes" id="UP000282211">
    <property type="component" value="Unassembled WGS sequence"/>
</dbReference>
<feature type="compositionally biased region" description="Basic and acidic residues" evidence="1">
    <location>
        <begin position="1"/>
        <end position="11"/>
    </location>
</feature>
<sequence>MTNKKKDDDFQLTKSGNSFASQPLRDKIGTNLKKIYDDVVQEEIPEEFLSLLQQADTKK</sequence>
<dbReference type="Pfam" id="PF18557">
    <property type="entry name" value="NepR"/>
    <property type="match status" value="1"/>
</dbReference>
<dbReference type="RefSeq" id="WP_121102042.1">
    <property type="nucleotide sequence ID" value="NZ_RBII01000002.1"/>
</dbReference>
<dbReference type="InParanoid" id="A0A420WEE6"/>
<dbReference type="EMBL" id="RBII01000002">
    <property type="protein sequence ID" value="RKQ69407.1"/>
    <property type="molecule type" value="Genomic_DNA"/>
</dbReference>
<evidence type="ECO:0000256" key="1">
    <source>
        <dbReference type="SAM" id="MobiDB-lite"/>
    </source>
</evidence>
<keyword evidence="4" id="KW-1185">Reference proteome</keyword>
<evidence type="ECO:0000313" key="4">
    <source>
        <dbReference type="Proteomes" id="UP000282211"/>
    </source>
</evidence>
<proteinExistence type="predicted"/>
<comment type="caution">
    <text evidence="3">The sequence shown here is derived from an EMBL/GenBank/DDBJ whole genome shotgun (WGS) entry which is preliminary data.</text>
</comment>
<protein>
    <recommendedName>
        <fullName evidence="2">Anti-sigma factor NepR domain-containing protein</fullName>
    </recommendedName>
</protein>
<dbReference type="AlphaFoldDB" id="A0A420WEE6"/>
<dbReference type="OrthoDB" id="8454456at2"/>
<feature type="domain" description="Anti-sigma factor NepR" evidence="2">
    <location>
        <begin position="25"/>
        <end position="58"/>
    </location>
</feature>
<organism evidence="3 4">
    <name type="scientific">Litorimonas taeanensis</name>
    <dbReference type="NCBI Taxonomy" id="568099"/>
    <lineage>
        <taxon>Bacteria</taxon>
        <taxon>Pseudomonadati</taxon>
        <taxon>Pseudomonadota</taxon>
        <taxon>Alphaproteobacteria</taxon>
        <taxon>Maricaulales</taxon>
        <taxon>Robiginitomaculaceae</taxon>
    </lineage>
</organism>
<feature type="region of interest" description="Disordered" evidence="1">
    <location>
        <begin position="1"/>
        <end position="24"/>
    </location>
</feature>
<feature type="compositionally biased region" description="Polar residues" evidence="1">
    <location>
        <begin position="12"/>
        <end position="21"/>
    </location>
</feature>